<evidence type="ECO:0000256" key="1">
    <source>
        <dbReference type="SAM" id="MobiDB-lite"/>
    </source>
</evidence>
<sequence>MPAALPPTYLSSTLSTTSSPSSPSVFSSQKEKGETKRERNFSNSRPTIIPSTMVLRFFSAFRFFESEVVEDDFSIVIFIRRKE</sequence>
<organism evidence="2 3">
    <name type="scientific">Chenopodium quinoa</name>
    <name type="common">Quinoa</name>
    <dbReference type="NCBI Taxonomy" id="63459"/>
    <lineage>
        <taxon>Eukaryota</taxon>
        <taxon>Viridiplantae</taxon>
        <taxon>Streptophyta</taxon>
        <taxon>Embryophyta</taxon>
        <taxon>Tracheophyta</taxon>
        <taxon>Spermatophyta</taxon>
        <taxon>Magnoliopsida</taxon>
        <taxon>eudicotyledons</taxon>
        <taxon>Gunneridae</taxon>
        <taxon>Pentapetalae</taxon>
        <taxon>Caryophyllales</taxon>
        <taxon>Chenopodiaceae</taxon>
        <taxon>Chenopodioideae</taxon>
        <taxon>Atripliceae</taxon>
        <taxon>Chenopodium</taxon>
    </lineage>
</organism>
<keyword evidence="3" id="KW-1185">Reference proteome</keyword>
<accession>A0A803LR71</accession>
<reference evidence="2" key="2">
    <citation type="submission" date="2021-03" db="UniProtKB">
        <authorList>
            <consortium name="EnsemblPlants"/>
        </authorList>
    </citation>
    <scope>IDENTIFICATION</scope>
</reference>
<dbReference type="AlphaFoldDB" id="A0A803LR71"/>
<name>A0A803LR71_CHEQI</name>
<reference evidence="2" key="1">
    <citation type="journal article" date="2017" name="Nature">
        <title>The genome of Chenopodium quinoa.</title>
        <authorList>
            <person name="Jarvis D.E."/>
            <person name="Ho Y.S."/>
            <person name="Lightfoot D.J."/>
            <person name="Schmoeckel S.M."/>
            <person name="Li B."/>
            <person name="Borm T.J.A."/>
            <person name="Ohyanagi H."/>
            <person name="Mineta K."/>
            <person name="Michell C.T."/>
            <person name="Saber N."/>
            <person name="Kharbatia N.M."/>
            <person name="Rupper R.R."/>
            <person name="Sharp A.R."/>
            <person name="Dally N."/>
            <person name="Boughton B.A."/>
            <person name="Woo Y.H."/>
            <person name="Gao G."/>
            <person name="Schijlen E.G.W.M."/>
            <person name="Guo X."/>
            <person name="Momin A.A."/>
            <person name="Negrao S."/>
            <person name="Al-Babili S."/>
            <person name="Gehring C."/>
            <person name="Roessner U."/>
            <person name="Jung C."/>
            <person name="Murphy K."/>
            <person name="Arold S.T."/>
            <person name="Gojobori T."/>
            <person name="van der Linden C.G."/>
            <person name="van Loo E.N."/>
            <person name="Jellen E.N."/>
            <person name="Maughan P.J."/>
            <person name="Tester M."/>
        </authorList>
    </citation>
    <scope>NUCLEOTIDE SEQUENCE [LARGE SCALE GENOMIC DNA]</scope>
    <source>
        <strain evidence="2">cv. PI 614886</strain>
    </source>
</reference>
<feature type="compositionally biased region" description="Basic and acidic residues" evidence="1">
    <location>
        <begin position="29"/>
        <end position="40"/>
    </location>
</feature>
<feature type="region of interest" description="Disordered" evidence="1">
    <location>
        <begin position="1"/>
        <end position="45"/>
    </location>
</feature>
<protein>
    <submittedName>
        <fullName evidence="2">Uncharacterized protein</fullName>
    </submittedName>
</protein>
<proteinExistence type="predicted"/>
<evidence type="ECO:0000313" key="3">
    <source>
        <dbReference type="Proteomes" id="UP000596660"/>
    </source>
</evidence>
<evidence type="ECO:0000313" key="2">
    <source>
        <dbReference type="EnsemblPlants" id="AUR62017450-RA:cds"/>
    </source>
</evidence>
<dbReference type="Gramene" id="AUR62017450-RA">
    <property type="protein sequence ID" value="AUR62017450-RA:cds"/>
    <property type="gene ID" value="AUR62017450"/>
</dbReference>
<feature type="compositionally biased region" description="Low complexity" evidence="1">
    <location>
        <begin position="1"/>
        <end position="28"/>
    </location>
</feature>
<dbReference type="Proteomes" id="UP000596660">
    <property type="component" value="Unplaced"/>
</dbReference>
<dbReference type="EnsemblPlants" id="AUR62017450-RA">
    <property type="protein sequence ID" value="AUR62017450-RA:cds"/>
    <property type="gene ID" value="AUR62017450"/>
</dbReference>